<dbReference type="GO" id="GO:0046983">
    <property type="term" value="F:protein dimerization activity"/>
    <property type="evidence" value="ECO:0007669"/>
    <property type="project" value="InterPro"/>
</dbReference>
<name>A0A8T0VSU5_PANVG</name>
<evidence type="ECO:0000259" key="1">
    <source>
        <dbReference type="Pfam" id="PF05699"/>
    </source>
</evidence>
<organism evidence="2 3">
    <name type="scientific">Panicum virgatum</name>
    <name type="common">Blackwell switchgrass</name>
    <dbReference type="NCBI Taxonomy" id="38727"/>
    <lineage>
        <taxon>Eukaryota</taxon>
        <taxon>Viridiplantae</taxon>
        <taxon>Streptophyta</taxon>
        <taxon>Embryophyta</taxon>
        <taxon>Tracheophyta</taxon>
        <taxon>Spermatophyta</taxon>
        <taxon>Magnoliopsida</taxon>
        <taxon>Liliopsida</taxon>
        <taxon>Poales</taxon>
        <taxon>Poaceae</taxon>
        <taxon>PACMAD clade</taxon>
        <taxon>Panicoideae</taxon>
        <taxon>Panicodae</taxon>
        <taxon>Paniceae</taxon>
        <taxon>Panicinae</taxon>
        <taxon>Panicum</taxon>
        <taxon>Panicum sect. Hiantes</taxon>
    </lineage>
</organism>
<evidence type="ECO:0000313" key="3">
    <source>
        <dbReference type="Proteomes" id="UP000823388"/>
    </source>
</evidence>
<sequence>MSTIFKSFEFVFMAYLMRTVLGYTADLSHALQKRDQDIVNAVDVIFLTKIQLQQMRENGGWDEFLKDVHSFCMKYGIKIPKMEDFYRPVGRDRRFYVKITNLHRYHVDMFLSVIDRQLRELNDRFDEVNTELLLCMASFNPIDSFAAYDKANFVKLAQFYPDDFSRSEIDHLPCQLQLFITDVRGDERFRKLLKLVLILPVATGSVERVFSSMNYVKNKLRNRMGDQYLNDCLVTFIEREFFLQVKDSDIVKRFQAMKDRRVQIKL</sequence>
<dbReference type="Pfam" id="PF05699">
    <property type="entry name" value="Dimer_Tnp_hAT"/>
    <property type="match status" value="1"/>
</dbReference>
<comment type="caution">
    <text evidence="2">The sequence shown here is derived from an EMBL/GenBank/DDBJ whole genome shotgun (WGS) entry which is preliminary data.</text>
</comment>
<dbReference type="EMBL" id="CM029040">
    <property type="protein sequence ID" value="KAG2636304.1"/>
    <property type="molecule type" value="Genomic_DNA"/>
</dbReference>
<protein>
    <recommendedName>
        <fullName evidence="1">HAT C-terminal dimerisation domain-containing protein</fullName>
    </recommendedName>
</protein>
<feature type="domain" description="HAT C-terminal dimerisation" evidence="1">
    <location>
        <begin position="191"/>
        <end position="240"/>
    </location>
</feature>
<dbReference type="PANTHER" id="PTHR11697:SF230">
    <property type="entry name" value="ZINC FINGER, MYM DOMAIN CONTAINING 1"/>
    <property type="match status" value="1"/>
</dbReference>
<dbReference type="PANTHER" id="PTHR11697">
    <property type="entry name" value="GENERAL TRANSCRIPTION FACTOR 2-RELATED ZINC FINGER PROTEIN"/>
    <property type="match status" value="1"/>
</dbReference>
<accession>A0A8T0VSU5</accession>
<gene>
    <name evidence="2" type="ORF">PVAP13_2NG559303</name>
</gene>
<dbReference type="InterPro" id="IPR055298">
    <property type="entry name" value="AtLOH3-like"/>
</dbReference>
<evidence type="ECO:0000313" key="2">
    <source>
        <dbReference type="EMBL" id="KAG2636304.1"/>
    </source>
</evidence>
<dbReference type="AlphaFoldDB" id="A0A8T0VSU5"/>
<proteinExistence type="predicted"/>
<dbReference type="Proteomes" id="UP000823388">
    <property type="component" value="Chromosome 2N"/>
</dbReference>
<reference evidence="2" key="1">
    <citation type="submission" date="2020-05" db="EMBL/GenBank/DDBJ databases">
        <title>WGS assembly of Panicum virgatum.</title>
        <authorList>
            <person name="Lovell J.T."/>
            <person name="Jenkins J."/>
            <person name="Shu S."/>
            <person name="Juenger T.E."/>
            <person name="Schmutz J."/>
        </authorList>
    </citation>
    <scope>NUCLEOTIDE SEQUENCE</scope>
    <source>
        <strain evidence="2">AP13</strain>
    </source>
</reference>
<dbReference type="InterPro" id="IPR008906">
    <property type="entry name" value="HATC_C_dom"/>
</dbReference>
<keyword evidence="3" id="KW-1185">Reference proteome</keyword>